<dbReference type="PIRSF" id="PIRSF006232">
    <property type="entry name" value="Pirin"/>
    <property type="match status" value="1"/>
</dbReference>
<keyword evidence="6" id="KW-1185">Reference proteome</keyword>
<evidence type="ECO:0000313" key="5">
    <source>
        <dbReference type="EMBL" id="MFC5567409.1"/>
    </source>
</evidence>
<dbReference type="InterPro" id="IPR041602">
    <property type="entry name" value="Quercetinase_C"/>
</dbReference>
<comment type="caution">
    <text evidence="5">The sequence shown here is derived from an EMBL/GenBank/DDBJ whole genome shotgun (WGS) entry which is preliminary data.</text>
</comment>
<evidence type="ECO:0000256" key="1">
    <source>
        <dbReference type="ARBA" id="ARBA00008416"/>
    </source>
</evidence>
<comment type="similarity">
    <text evidence="1 2">Belongs to the pirin family.</text>
</comment>
<dbReference type="RefSeq" id="WP_209841978.1">
    <property type="nucleotide sequence ID" value="NZ_JAGGJP010000013.1"/>
</dbReference>
<name>A0ABW0SFI7_9RHOB</name>
<reference evidence="6" key="1">
    <citation type="journal article" date="2019" name="Int. J. Syst. Evol. Microbiol.">
        <title>The Global Catalogue of Microorganisms (GCM) 10K type strain sequencing project: providing services to taxonomists for standard genome sequencing and annotation.</title>
        <authorList>
            <consortium name="The Broad Institute Genomics Platform"/>
            <consortium name="The Broad Institute Genome Sequencing Center for Infectious Disease"/>
            <person name="Wu L."/>
            <person name="Ma J."/>
        </authorList>
    </citation>
    <scope>NUCLEOTIDE SEQUENCE [LARGE SCALE GENOMIC DNA]</scope>
    <source>
        <strain evidence="6">KACC 11588</strain>
    </source>
</reference>
<feature type="domain" description="Pirin N-terminal" evidence="3">
    <location>
        <begin position="51"/>
        <end position="118"/>
    </location>
</feature>
<sequence>MFRKLGRSPAVIDQGQFVVRVAMPGLALPEGDDHGHGPLAAVAESFMAPGTLIGMHPHVQDEIISWVPEGVMRHDDRTHGRLVTDAGHLLVMNAGREFWHEERTLPSDPPLRMLQIFVRPHEVDLEPMLQHGPLPDPTPNAWRLLVGPEGTDSPFVVRNDVYLHDLRLDAGQSVALPSRPGWSTYAYVYSGAVEAEGERLGEAESALVTAPVDVTIRAVEPSVLVAFVLNPAATVTREGSIGDRATRRLYQAVRRPVVP</sequence>
<dbReference type="Pfam" id="PF02678">
    <property type="entry name" value="Pirin"/>
    <property type="match status" value="1"/>
</dbReference>
<dbReference type="Gene3D" id="2.60.120.10">
    <property type="entry name" value="Jelly Rolls"/>
    <property type="match status" value="2"/>
</dbReference>
<dbReference type="Proteomes" id="UP001596056">
    <property type="component" value="Unassembled WGS sequence"/>
</dbReference>
<dbReference type="PANTHER" id="PTHR43212">
    <property type="entry name" value="QUERCETIN 2,3-DIOXYGENASE"/>
    <property type="match status" value="1"/>
</dbReference>
<gene>
    <name evidence="5" type="ORF">ACFPOC_13430</name>
</gene>
<evidence type="ECO:0000259" key="4">
    <source>
        <dbReference type="Pfam" id="PF17954"/>
    </source>
</evidence>
<proteinExistence type="inferred from homology"/>
<dbReference type="SUPFAM" id="SSF51182">
    <property type="entry name" value="RmlC-like cupins"/>
    <property type="match status" value="1"/>
</dbReference>
<dbReference type="EMBL" id="JBHSNA010000014">
    <property type="protein sequence ID" value="MFC5567409.1"/>
    <property type="molecule type" value="Genomic_DNA"/>
</dbReference>
<protein>
    <submittedName>
        <fullName evidence="5">Pirin family protein</fullName>
    </submittedName>
</protein>
<feature type="domain" description="Quercetin 2,3-dioxygenase C-terminal cupin" evidence="4">
    <location>
        <begin position="144"/>
        <end position="227"/>
    </location>
</feature>
<dbReference type="InterPro" id="IPR011051">
    <property type="entry name" value="RmlC_Cupin_sf"/>
</dbReference>
<accession>A0ABW0SFI7</accession>
<dbReference type="InterPro" id="IPR003829">
    <property type="entry name" value="Pirin_N_dom"/>
</dbReference>
<dbReference type="CDD" id="cd02247">
    <property type="entry name" value="cupin_pirin_C"/>
    <property type="match status" value="1"/>
</dbReference>
<evidence type="ECO:0000259" key="3">
    <source>
        <dbReference type="Pfam" id="PF02678"/>
    </source>
</evidence>
<dbReference type="InterPro" id="IPR014710">
    <property type="entry name" value="RmlC-like_jellyroll"/>
</dbReference>
<organism evidence="5 6">
    <name type="scientific">Rubellimicrobium aerolatum</name>
    <dbReference type="NCBI Taxonomy" id="490979"/>
    <lineage>
        <taxon>Bacteria</taxon>
        <taxon>Pseudomonadati</taxon>
        <taxon>Pseudomonadota</taxon>
        <taxon>Alphaproteobacteria</taxon>
        <taxon>Rhodobacterales</taxon>
        <taxon>Roseobacteraceae</taxon>
        <taxon>Rubellimicrobium</taxon>
    </lineage>
</organism>
<evidence type="ECO:0000256" key="2">
    <source>
        <dbReference type="RuleBase" id="RU003457"/>
    </source>
</evidence>
<dbReference type="PANTHER" id="PTHR43212:SF3">
    <property type="entry name" value="QUERCETIN 2,3-DIOXYGENASE"/>
    <property type="match status" value="1"/>
</dbReference>
<dbReference type="Pfam" id="PF17954">
    <property type="entry name" value="Pirin_C_2"/>
    <property type="match status" value="1"/>
</dbReference>
<dbReference type="InterPro" id="IPR012093">
    <property type="entry name" value="Pirin"/>
</dbReference>
<evidence type="ECO:0000313" key="6">
    <source>
        <dbReference type="Proteomes" id="UP001596056"/>
    </source>
</evidence>